<proteinExistence type="inferred from homology"/>
<reference evidence="3" key="1">
    <citation type="journal article" date="2010" name="Environ. Microbiol.">
        <title>The genome of Syntrophomonas wolfei: new insights into syntrophic metabolism and biohydrogen production.</title>
        <authorList>
            <person name="Sieber J.R."/>
            <person name="Sims D.R."/>
            <person name="Han C."/>
            <person name="Kim E."/>
            <person name="Lykidis A."/>
            <person name="Lapidus A.L."/>
            <person name="McDonnald E."/>
            <person name="Rohlin L."/>
            <person name="Culley D.E."/>
            <person name="Gunsalus R."/>
            <person name="McInerney M.J."/>
        </authorList>
    </citation>
    <scope>NUCLEOTIDE SEQUENCE [LARGE SCALE GENOMIC DNA]</scope>
    <source>
        <strain evidence="3">DSM 2245B / Goettingen</strain>
    </source>
</reference>
<evidence type="ECO:0000313" key="3">
    <source>
        <dbReference type="Proteomes" id="UP000001968"/>
    </source>
</evidence>
<dbReference type="OrthoDB" id="9805230at2"/>
<dbReference type="PANTHER" id="PTHR43293:SF3">
    <property type="entry name" value="CHOLESTEROL RING-CLEAVING HYDROLASE IPDB SUBUNIT"/>
    <property type="match status" value="1"/>
</dbReference>
<organism evidence="2 3">
    <name type="scientific">Syntrophomonas wolfei subsp. wolfei (strain DSM 2245B / Goettingen)</name>
    <dbReference type="NCBI Taxonomy" id="335541"/>
    <lineage>
        <taxon>Bacteria</taxon>
        <taxon>Bacillati</taxon>
        <taxon>Bacillota</taxon>
        <taxon>Clostridia</taxon>
        <taxon>Eubacteriales</taxon>
        <taxon>Syntrophomonadaceae</taxon>
        <taxon>Syntrophomonas</taxon>
    </lineage>
</organism>
<dbReference type="PANTHER" id="PTHR43293">
    <property type="entry name" value="ACETATE COA-TRANSFERASE YDIF"/>
    <property type="match status" value="1"/>
</dbReference>
<keyword evidence="3" id="KW-1185">Reference proteome</keyword>
<gene>
    <name evidence="2" type="ordered locus">Swol_1481</name>
</gene>
<accession>Q0AWW8</accession>
<dbReference type="AlphaFoldDB" id="Q0AWW8"/>
<name>Q0AWW8_SYNWW</name>
<dbReference type="STRING" id="335541.Swol_1481"/>
<dbReference type="SUPFAM" id="SSF100950">
    <property type="entry name" value="NagB/RpiA/CoA transferase-like"/>
    <property type="match status" value="1"/>
</dbReference>
<evidence type="ECO:0000256" key="1">
    <source>
        <dbReference type="ARBA" id="ARBA00007047"/>
    </source>
</evidence>
<dbReference type="RefSeq" id="WP_011640885.1">
    <property type="nucleotide sequence ID" value="NC_008346.1"/>
</dbReference>
<protein>
    <submittedName>
        <fullName evidence="2">Glutaconate CoA-transferase</fullName>
        <ecNumber evidence="2">2.8.3.12</ecNumber>
    </submittedName>
</protein>
<keyword evidence="2" id="KW-0808">Transferase</keyword>
<dbReference type="InterPro" id="IPR037171">
    <property type="entry name" value="NagB/RpiA_transferase-like"/>
</dbReference>
<sequence length="271" mass="29810">MTAKNNKLAKAGEYKPIDLLAVAAAREVVDGDIVFAGTGLPMLAIMLAQKVSAPNAVCIYEAGSIDGRPIDLPTSVGDARCAHQASMAAGLTETFYGQLHCGYVDLAFLGGAEIDKYGNVNTTVVGDYLNPEKRFTGSGGNPDINALARRTVFIMVQEKRRFREHVDYITSPGWRLPKWPGGEFVHKREVYGKFFRGGVEAVITNMGVFRFDEEGIMYLDTVHPGFTPQQVKDNCSFDLNISRVSGETKPPTYYELELLYKEVDPEGIFLP</sequence>
<comment type="similarity">
    <text evidence="1">Belongs to the 3-oxoacid CoA-transferase subunit B family.</text>
</comment>
<dbReference type="Pfam" id="PF01144">
    <property type="entry name" value="CoA_trans"/>
    <property type="match status" value="1"/>
</dbReference>
<dbReference type="EC" id="2.8.3.12" evidence="2"/>
<dbReference type="eggNOG" id="COG2057">
    <property type="taxonomic scope" value="Bacteria"/>
</dbReference>
<dbReference type="KEGG" id="swo:Swol_1481"/>
<evidence type="ECO:0000313" key="2">
    <source>
        <dbReference type="EMBL" id="ABI68786.1"/>
    </source>
</evidence>
<dbReference type="InterPro" id="IPR004165">
    <property type="entry name" value="CoA_trans_fam_I"/>
</dbReference>
<dbReference type="GO" id="GO:0018730">
    <property type="term" value="F:glutaconate CoA-transferase activity"/>
    <property type="evidence" value="ECO:0007669"/>
    <property type="project" value="UniProtKB-EC"/>
</dbReference>
<dbReference type="Gene3D" id="3.40.1080.10">
    <property type="entry name" value="Glutaconate Coenzyme A-transferase"/>
    <property type="match status" value="1"/>
</dbReference>
<dbReference type="SMART" id="SM00882">
    <property type="entry name" value="CoA_trans"/>
    <property type="match status" value="1"/>
</dbReference>
<dbReference type="HOGENOM" id="CLU_069088_0_0_9"/>
<dbReference type="EMBL" id="CP000448">
    <property type="protein sequence ID" value="ABI68786.1"/>
    <property type="molecule type" value="Genomic_DNA"/>
</dbReference>
<dbReference type="Proteomes" id="UP000001968">
    <property type="component" value="Chromosome"/>
</dbReference>